<keyword evidence="1" id="KW-0732">Signal</keyword>
<evidence type="ECO:0000313" key="5">
    <source>
        <dbReference type="Proteomes" id="UP000199306"/>
    </source>
</evidence>
<reference evidence="4 5" key="1">
    <citation type="submission" date="2016-10" db="EMBL/GenBank/DDBJ databases">
        <authorList>
            <person name="de Groot N.N."/>
        </authorList>
    </citation>
    <scope>NUCLEOTIDE SEQUENCE [LARGE SCALE GENOMIC DNA]</scope>
    <source>
        <strain evidence="5">E92,LMG 26720,CCM 7988</strain>
    </source>
</reference>
<dbReference type="Proteomes" id="UP000199306">
    <property type="component" value="Unassembled WGS sequence"/>
</dbReference>
<evidence type="ECO:0000259" key="2">
    <source>
        <dbReference type="Pfam" id="PF03724"/>
    </source>
</evidence>
<dbReference type="Pfam" id="PF03724">
    <property type="entry name" value="META"/>
    <property type="match status" value="1"/>
</dbReference>
<accession>A0A1I5U890</accession>
<organism evidence="4 5">
    <name type="scientific">Pseudarcicella hirudinis</name>
    <dbReference type="NCBI Taxonomy" id="1079859"/>
    <lineage>
        <taxon>Bacteria</taxon>
        <taxon>Pseudomonadati</taxon>
        <taxon>Bacteroidota</taxon>
        <taxon>Cytophagia</taxon>
        <taxon>Cytophagales</taxon>
        <taxon>Flectobacillaceae</taxon>
        <taxon>Pseudarcicella</taxon>
    </lineage>
</organism>
<proteinExistence type="predicted"/>
<evidence type="ECO:0000259" key="3">
    <source>
        <dbReference type="Pfam" id="PF14302"/>
    </source>
</evidence>
<dbReference type="InterPro" id="IPR025485">
    <property type="entry name" value="DUF4377"/>
</dbReference>
<dbReference type="InterPro" id="IPR005184">
    <property type="entry name" value="DUF306_Meta_HslJ"/>
</dbReference>
<dbReference type="Pfam" id="PF14302">
    <property type="entry name" value="DUF4377"/>
    <property type="match status" value="1"/>
</dbReference>
<sequence length="240" mass="27158">MKIKLLLFLFTAFSLQAQLKGKTDNSLISPYKKLIVADHQADCSAGAGKMKCLLVKSSPEKKWENFYNSIDGFEYQPGFQYELLVTVSKVVNPPADASSLKYTLRDIISKIPGKKVSKKPVLSESFSVSSKNITWVLTDFISKGEPVENKEPEPNITFDFAQKRISGKGVCNRYFGKLIDQKKNKITLDGIGSTKMMCPNLDKEQIFFNLLALVTSYQLKGDRLYLYRNEELILAFKQNK</sequence>
<dbReference type="InterPro" id="IPR053147">
    <property type="entry name" value="Hsp_HslJ-like"/>
</dbReference>
<feature type="signal peptide" evidence="1">
    <location>
        <begin position="1"/>
        <end position="17"/>
    </location>
</feature>
<keyword evidence="5" id="KW-1185">Reference proteome</keyword>
<name>A0A1I5U890_9BACT</name>
<dbReference type="AlphaFoldDB" id="A0A1I5U890"/>
<gene>
    <name evidence="4" type="ORF">SAMN04515674_10746</name>
</gene>
<protein>
    <submittedName>
        <fullName evidence="4">Heat shock protein HslJ</fullName>
    </submittedName>
</protein>
<feature type="domain" description="DUF4377" evidence="3">
    <location>
        <begin position="36"/>
        <end position="110"/>
    </location>
</feature>
<dbReference type="InterPro" id="IPR038670">
    <property type="entry name" value="HslJ-like_sf"/>
</dbReference>
<feature type="domain" description="DUF306" evidence="2">
    <location>
        <begin position="132"/>
        <end position="235"/>
    </location>
</feature>
<dbReference type="STRING" id="1079859.SAMN04515674_10746"/>
<dbReference type="PANTHER" id="PTHR35535:SF1">
    <property type="entry name" value="HEAT SHOCK PROTEIN HSLJ"/>
    <property type="match status" value="1"/>
</dbReference>
<dbReference type="RefSeq" id="WP_177219402.1">
    <property type="nucleotide sequence ID" value="NZ_FOXH01000007.1"/>
</dbReference>
<dbReference type="PANTHER" id="PTHR35535">
    <property type="entry name" value="HEAT SHOCK PROTEIN HSLJ"/>
    <property type="match status" value="1"/>
</dbReference>
<evidence type="ECO:0000256" key="1">
    <source>
        <dbReference type="SAM" id="SignalP"/>
    </source>
</evidence>
<dbReference type="EMBL" id="FOXH01000007">
    <property type="protein sequence ID" value="SFP91521.1"/>
    <property type="molecule type" value="Genomic_DNA"/>
</dbReference>
<feature type="chain" id="PRO_5011527510" evidence="1">
    <location>
        <begin position="18"/>
        <end position="240"/>
    </location>
</feature>
<keyword evidence="4" id="KW-0346">Stress response</keyword>
<evidence type="ECO:0000313" key="4">
    <source>
        <dbReference type="EMBL" id="SFP91521.1"/>
    </source>
</evidence>
<dbReference type="Gene3D" id="2.40.128.270">
    <property type="match status" value="1"/>
</dbReference>